<dbReference type="AlphaFoldDB" id="A0A8J7M3Y8"/>
<gene>
    <name evidence="4" type="ORF">H0I76_01675</name>
</gene>
<organism evidence="4 5">
    <name type="scientific">Thermohalobaculum xanthum</name>
    <dbReference type="NCBI Taxonomy" id="2753746"/>
    <lineage>
        <taxon>Bacteria</taxon>
        <taxon>Pseudomonadati</taxon>
        <taxon>Pseudomonadota</taxon>
        <taxon>Alphaproteobacteria</taxon>
        <taxon>Rhodobacterales</taxon>
        <taxon>Paracoccaceae</taxon>
        <taxon>Thermohalobaculum</taxon>
    </lineage>
</organism>
<keyword evidence="4" id="KW-0012">Acyltransferase</keyword>
<protein>
    <submittedName>
        <fullName evidence="4">Lysophospholipid acyltransferase family protein</fullName>
    </submittedName>
</protein>
<feature type="transmembrane region" description="Helical" evidence="2">
    <location>
        <begin position="16"/>
        <end position="34"/>
    </location>
</feature>
<reference evidence="4" key="1">
    <citation type="submission" date="2020-12" db="EMBL/GenBank/DDBJ databases">
        <title>Bacterial taxonomy.</title>
        <authorList>
            <person name="Pan X."/>
        </authorList>
    </citation>
    <scope>NUCLEOTIDE SEQUENCE</scope>
    <source>
        <strain evidence="4">M0105</strain>
    </source>
</reference>
<dbReference type="Pfam" id="PF04028">
    <property type="entry name" value="DUF374"/>
    <property type="match status" value="1"/>
</dbReference>
<dbReference type="InterPro" id="IPR007172">
    <property type="entry name" value="DUF374"/>
</dbReference>
<evidence type="ECO:0000313" key="4">
    <source>
        <dbReference type="EMBL" id="MBK0397885.1"/>
    </source>
</evidence>
<keyword evidence="2" id="KW-0472">Membrane</keyword>
<dbReference type="EMBL" id="JAEHHL010000001">
    <property type="protein sequence ID" value="MBK0397885.1"/>
    <property type="molecule type" value="Genomic_DNA"/>
</dbReference>
<evidence type="ECO:0000256" key="1">
    <source>
        <dbReference type="SAM" id="MobiDB-lite"/>
    </source>
</evidence>
<accession>A0A8J7M3Y8</accession>
<evidence type="ECO:0000259" key="3">
    <source>
        <dbReference type="Pfam" id="PF04028"/>
    </source>
</evidence>
<name>A0A8J7M3Y8_9RHOB</name>
<sequence length="260" mass="27701">MAGVGASILRGLRHSAVGRSILAALGAFYIWLVLRTTRWQVEGAEHLDALLRRGGGFIPCLWHGRLFMSPTWAPPGRRTVAMISNNADGDLIAGVVGWFGVHTVRGSTYDKQKHRDKGGRAAYDGAAVELTGADAVVAITPDGPRGPRMHAQTGAAMLAIETGVPILPVAFSTRRGVVLKSWDRFLVPFPFGRGALVYGPPLDPPPASLEAIEQFRQSIEAQTTSVMNRADDLMERERVPAAVPRRVPSDPGAGQPGAGG</sequence>
<keyword evidence="5" id="KW-1185">Reference proteome</keyword>
<proteinExistence type="predicted"/>
<evidence type="ECO:0000313" key="5">
    <source>
        <dbReference type="Proteomes" id="UP000655420"/>
    </source>
</evidence>
<feature type="region of interest" description="Disordered" evidence="1">
    <location>
        <begin position="236"/>
        <end position="260"/>
    </location>
</feature>
<keyword evidence="2" id="KW-0812">Transmembrane</keyword>
<dbReference type="GO" id="GO:0016746">
    <property type="term" value="F:acyltransferase activity"/>
    <property type="evidence" value="ECO:0007669"/>
    <property type="project" value="UniProtKB-KW"/>
</dbReference>
<comment type="caution">
    <text evidence="4">The sequence shown here is derived from an EMBL/GenBank/DDBJ whole genome shotgun (WGS) entry which is preliminary data.</text>
</comment>
<keyword evidence="4" id="KW-0808">Transferase</keyword>
<dbReference type="RefSeq" id="WP_200606149.1">
    <property type="nucleotide sequence ID" value="NZ_JAEHHL010000001.1"/>
</dbReference>
<dbReference type="Proteomes" id="UP000655420">
    <property type="component" value="Unassembled WGS sequence"/>
</dbReference>
<dbReference type="CDD" id="cd07983">
    <property type="entry name" value="LPLAT_DUF374-like"/>
    <property type="match status" value="1"/>
</dbReference>
<evidence type="ECO:0000256" key="2">
    <source>
        <dbReference type="SAM" id="Phobius"/>
    </source>
</evidence>
<dbReference type="SUPFAM" id="SSF69593">
    <property type="entry name" value="Glycerol-3-phosphate (1)-acyltransferase"/>
    <property type="match status" value="1"/>
</dbReference>
<feature type="domain" description="DUF374" evidence="3">
    <location>
        <begin position="73"/>
        <end position="148"/>
    </location>
</feature>
<keyword evidence="2" id="KW-1133">Transmembrane helix</keyword>